<gene>
    <name evidence="2" type="ORF">Cni_G06896</name>
</gene>
<feature type="region of interest" description="Disordered" evidence="1">
    <location>
        <begin position="87"/>
        <end position="111"/>
    </location>
</feature>
<proteinExistence type="predicted"/>
<reference evidence="2 3" key="1">
    <citation type="submission" date="2023-10" db="EMBL/GenBank/DDBJ databases">
        <title>Chromosome-scale genome assembly provides insights into flower coloration mechanisms of Canna indica.</title>
        <authorList>
            <person name="Li C."/>
        </authorList>
    </citation>
    <scope>NUCLEOTIDE SEQUENCE [LARGE SCALE GENOMIC DNA]</scope>
    <source>
        <tissue evidence="2">Flower</tissue>
    </source>
</reference>
<evidence type="ECO:0000313" key="3">
    <source>
        <dbReference type="Proteomes" id="UP001327560"/>
    </source>
</evidence>
<evidence type="ECO:0000313" key="2">
    <source>
        <dbReference type="EMBL" id="WOK98186.1"/>
    </source>
</evidence>
<evidence type="ECO:0000256" key="1">
    <source>
        <dbReference type="SAM" id="MobiDB-lite"/>
    </source>
</evidence>
<accession>A0AAQ3K167</accession>
<name>A0AAQ3K167_9LILI</name>
<organism evidence="2 3">
    <name type="scientific">Canna indica</name>
    <name type="common">Indian-shot</name>
    <dbReference type="NCBI Taxonomy" id="4628"/>
    <lineage>
        <taxon>Eukaryota</taxon>
        <taxon>Viridiplantae</taxon>
        <taxon>Streptophyta</taxon>
        <taxon>Embryophyta</taxon>
        <taxon>Tracheophyta</taxon>
        <taxon>Spermatophyta</taxon>
        <taxon>Magnoliopsida</taxon>
        <taxon>Liliopsida</taxon>
        <taxon>Zingiberales</taxon>
        <taxon>Cannaceae</taxon>
        <taxon>Canna</taxon>
    </lineage>
</organism>
<protein>
    <submittedName>
        <fullName evidence="2">Uncharacterized protein</fullName>
    </submittedName>
</protein>
<keyword evidence="3" id="KW-1185">Reference proteome</keyword>
<dbReference type="AlphaFoldDB" id="A0AAQ3K167"/>
<dbReference type="EMBL" id="CP136891">
    <property type="protein sequence ID" value="WOK98186.1"/>
    <property type="molecule type" value="Genomic_DNA"/>
</dbReference>
<dbReference type="Proteomes" id="UP001327560">
    <property type="component" value="Chromosome 2"/>
</dbReference>
<sequence>MLESTLPTTLEQLKVLPGFHVSAWTTCQRRLSKCADDEKAEAERPEISASVDKELRPCLVLPKQPFHDDDLLGYYELSLSGRSRVPYEGKEKASCASSTSQSPLDPPIWSEQSNTLLAPATPTRRKTTNMRQFQIRWLPPMQLSQF</sequence>